<evidence type="ECO:0000313" key="1">
    <source>
        <dbReference type="EMBL" id="SMH43473.1"/>
    </source>
</evidence>
<gene>
    <name evidence="1" type="ORF">SAMN02982922_2911</name>
</gene>
<evidence type="ECO:0000313" key="2">
    <source>
        <dbReference type="Proteomes" id="UP000193083"/>
    </source>
</evidence>
<accession>A0A1X7P024</accession>
<proteinExistence type="predicted"/>
<dbReference type="Proteomes" id="UP000193083">
    <property type="component" value="Unassembled WGS sequence"/>
</dbReference>
<dbReference type="EMBL" id="FXBL01000004">
    <property type="protein sequence ID" value="SMH43473.1"/>
    <property type="molecule type" value="Genomic_DNA"/>
</dbReference>
<sequence>MSNVTFILAYAMSDGVAVAHSESAWDALLRGELDAALGAAPRYLDPTTGKELSQRQVARIWATASAPRRPALAEQFESMADRIYGGDGPWARRRP</sequence>
<dbReference type="RefSeq" id="WP_085464804.1">
    <property type="nucleotide sequence ID" value="NZ_FXBL01000004.1"/>
</dbReference>
<organism evidence="1 2">
    <name type="scientific">Mesorhizobium australicum</name>
    <dbReference type="NCBI Taxonomy" id="536018"/>
    <lineage>
        <taxon>Bacteria</taxon>
        <taxon>Pseudomonadati</taxon>
        <taxon>Pseudomonadota</taxon>
        <taxon>Alphaproteobacteria</taxon>
        <taxon>Hyphomicrobiales</taxon>
        <taxon>Phyllobacteriaceae</taxon>
        <taxon>Mesorhizobium</taxon>
    </lineage>
</organism>
<dbReference type="AlphaFoldDB" id="A0A1X7P024"/>
<protein>
    <submittedName>
        <fullName evidence="1">Uncharacterized protein</fullName>
    </submittedName>
</protein>
<name>A0A1X7P024_9HYPH</name>
<reference evidence="1 2" key="1">
    <citation type="submission" date="2017-04" db="EMBL/GenBank/DDBJ databases">
        <authorList>
            <person name="Afonso C.L."/>
            <person name="Miller P.J."/>
            <person name="Scott M.A."/>
            <person name="Spackman E."/>
            <person name="Goraichik I."/>
            <person name="Dimitrov K.M."/>
            <person name="Suarez D.L."/>
            <person name="Swayne D.E."/>
        </authorList>
    </citation>
    <scope>NUCLEOTIDE SEQUENCE [LARGE SCALE GENOMIC DNA]</scope>
    <source>
        <strain evidence="1 2">B5P</strain>
    </source>
</reference>
<keyword evidence="2" id="KW-1185">Reference proteome</keyword>